<dbReference type="KEGG" id="tva:4769899"/>
<reference evidence="2" key="1">
    <citation type="submission" date="2006-10" db="EMBL/GenBank/DDBJ databases">
        <authorList>
            <person name="Amadeo P."/>
            <person name="Zhao Q."/>
            <person name="Wortman J."/>
            <person name="Fraser-Liggett C."/>
            <person name="Carlton J."/>
        </authorList>
    </citation>
    <scope>NUCLEOTIDE SEQUENCE</scope>
    <source>
        <strain evidence="2">G3</strain>
    </source>
</reference>
<name>A2E5Y3_TRIV3</name>
<keyword evidence="1" id="KW-0812">Transmembrane</keyword>
<dbReference type="Proteomes" id="UP000001542">
    <property type="component" value="Unassembled WGS sequence"/>
</dbReference>
<feature type="transmembrane region" description="Helical" evidence="1">
    <location>
        <begin position="280"/>
        <end position="302"/>
    </location>
</feature>
<dbReference type="EMBL" id="DS113310">
    <property type="protein sequence ID" value="EAY11940.1"/>
    <property type="molecule type" value="Genomic_DNA"/>
</dbReference>
<keyword evidence="1" id="KW-1133">Transmembrane helix</keyword>
<evidence type="ECO:0008006" key="4">
    <source>
        <dbReference type="Google" id="ProtNLM"/>
    </source>
</evidence>
<evidence type="ECO:0000313" key="3">
    <source>
        <dbReference type="Proteomes" id="UP000001542"/>
    </source>
</evidence>
<dbReference type="AlphaFoldDB" id="A2E5Y3"/>
<accession>A2E5Y3</accession>
<reference evidence="2" key="2">
    <citation type="journal article" date="2007" name="Science">
        <title>Draft genome sequence of the sexually transmitted pathogen Trichomonas vaginalis.</title>
        <authorList>
            <person name="Carlton J.M."/>
            <person name="Hirt R.P."/>
            <person name="Silva J.C."/>
            <person name="Delcher A.L."/>
            <person name="Schatz M."/>
            <person name="Zhao Q."/>
            <person name="Wortman J.R."/>
            <person name="Bidwell S.L."/>
            <person name="Alsmark U.C.M."/>
            <person name="Besteiro S."/>
            <person name="Sicheritz-Ponten T."/>
            <person name="Noel C.J."/>
            <person name="Dacks J.B."/>
            <person name="Foster P.G."/>
            <person name="Simillion C."/>
            <person name="Van de Peer Y."/>
            <person name="Miranda-Saavedra D."/>
            <person name="Barton G.J."/>
            <person name="Westrop G.D."/>
            <person name="Mueller S."/>
            <person name="Dessi D."/>
            <person name="Fiori P.L."/>
            <person name="Ren Q."/>
            <person name="Paulsen I."/>
            <person name="Zhang H."/>
            <person name="Bastida-Corcuera F.D."/>
            <person name="Simoes-Barbosa A."/>
            <person name="Brown M.T."/>
            <person name="Hayes R.D."/>
            <person name="Mukherjee M."/>
            <person name="Okumura C.Y."/>
            <person name="Schneider R."/>
            <person name="Smith A.J."/>
            <person name="Vanacova S."/>
            <person name="Villalvazo M."/>
            <person name="Haas B.J."/>
            <person name="Pertea M."/>
            <person name="Feldblyum T.V."/>
            <person name="Utterback T.R."/>
            <person name="Shu C.L."/>
            <person name="Osoegawa K."/>
            <person name="de Jong P.J."/>
            <person name="Hrdy I."/>
            <person name="Horvathova L."/>
            <person name="Zubacova Z."/>
            <person name="Dolezal P."/>
            <person name="Malik S.B."/>
            <person name="Logsdon J.M. Jr."/>
            <person name="Henze K."/>
            <person name="Gupta A."/>
            <person name="Wang C.C."/>
            <person name="Dunne R.L."/>
            <person name="Upcroft J.A."/>
            <person name="Upcroft P."/>
            <person name="White O."/>
            <person name="Salzberg S.L."/>
            <person name="Tang P."/>
            <person name="Chiu C.-H."/>
            <person name="Lee Y.-S."/>
            <person name="Embley T.M."/>
            <person name="Coombs G.H."/>
            <person name="Mottram J.C."/>
            <person name="Tachezy J."/>
            <person name="Fraser-Liggett C.M."/>
            <person name="Johnson P.J."/>
        </authorList>
    </citation>
    <scope>NUCLEOTIDE SEQUENCE [LARGE SCALE GENOMIC DNA]</scope>
    <source>
        <strain evidence="2">G3</strain>
    </source>
</reference>
<evidence type="ECO:0000313" key="2">
    <source>
        <dbReference type="EMBL" id="EAY11940.1"/>
    </source>
</evidence>
<dbReference type="RefSeq" id="XP_001324163.1">
    <property type="nucleotide sequence ID" value="XM_001324128.1"/>
</dbReference>
<dbReference type="VEuPathDB" id="TrichDB:TVAGG3_0337610"/>
<gene>
    <name evidence="2" type="ORF">TVAG_399450</name>
</gene>
<sequence length="327" mass="36923">MGKIICPDINVWSNVEGLKPNTSLNFIYLPAEFEIRNCQFINISLLENSGSAINIEQPHYKYYLQDPKITIDSCYFCECVSESSPGAIGVDYGSAKVNINKMCALNYGGSIVTIFYISSQSAVNFTSSTINSNSQIAMQFDNFAFSFKCPGRDTSYIRGTNQTKGTYYKAISEAINVLVSYCHYEKLASTSLLNYKLSSIDHCNFIDIKCDFNVIATITRDILESINYSDCIFIRTNYLELFDNRTVPKENGVFEGKYNDLSKYMIDSCDFIKNKKDHSLVIIITTVVISSALVIIVVLATFKVYRKHQIVIEERSELERSIDADFG</sequence>
<keyword evidence="1" id="KW-0472">Membrane</keyword>
<dbReference type="VEuPathDB" id="TrichDB:TVAG_399450"/>
<keyword evidence="3" id="KW-1185">Reference proteome</keyword>
<evidence type="ECO:0000256" key="1">
    <source>
        <dbReference type="SAM" id="Phobius"/>
    </source>
</evidence>
<protein>
    <recommendedName>
        <fullName evidence="4">Surface antigen BspA-like</fullName>
    </recommendedName>
</protein>
<dbReference type="InParanoid" id="A2E5Y3"/>
<proteinExistence type="predicted"/>
<organism evidence="2 3">
    <name type="scientific">Trichomonas vaginalis (strain ATCC PRA-98 / G3)</name>
    <dbReference type="NCBI Taxonomy" id="412133"/>
    <lineage>
        <taxon>Eukaryota</taxon>
        <taxon>Metamonada</taxon>
        <taxon>Parabasalia</taxon>
        <taxon>Trichomonadida</taxon>
        <taxon>Trichomonadidae</taxon>
        <taxon>Trichomonas</taxon>
    </lineage>
</organism>